<proteinExistence type="predicted"/>
<protein>
    <submittedName>
        <fullName evidence="2">Gag-like protein</fullName>
    </submittedName>
</protein>
<name>D2K2S1_ADIVA</name>
<evidence type="ECO:0000313" key="2">
    <source>
        <dbReference type="EMBL" id="ACZ73613.1"/>
    </source>
</evidence>
<feature type="compositionally biased region" description="Low complexity" evidence="1">
    <location>
        <begin position="432"/>
        <end position="445"/>
    </location>
</feature>
<feature type="region of interest" description="Disordered" evidence="1">
    <location>
        <begin position="1"/>
        <end position="57"/>
    </location>
</feature>
<feature type="compositionally biased region" description="Polar residues" evidence="1">
    <location>
        <begin position="19"/>
        <end position="33"/>
    </location>
</feature>
<sequence>MPSKRGRGGGGQQRRYHSVDNQQRATTTQRKQGPQSSQSIQSPQRTTQDGKAGPYALKSSQPTFSIAPLILEGVNLNKLQLNDILKQHLAEVNIHDIQLGRNGIFTLYARDVKSFNNILNDFSSILSSNGQPSATVYVPRSIQRIKDTEKIAFVKRVDLELPNDRITEALKNVGLEVTEVIRLTSKDGKTPTRTVKISFSDATNRNIFVQTGLQVDCMHFTAEPATQNSKPVQCYICLKYNHVAKYCKTKQQVCSRCGENHSNDKCTVTDDAVKCYNCKGNHIATSKECSHYREQEKKMQNMVNQYATTSKQVTQAPSIYSTHDFPPLSQFNQTQKQLLTDNLFDDIINALTSKMETIIEKTTNRLFKALHQKIKKIEKSFGLLDRNNEEKYILTDSDSDSNEQSQAVKIIKPKPKKQQSEADKSSTTENVTSNKPTMPSTPTTSKDAQNTKEGSNTNKRALSSNNSPDASINDKKTLKTSSNDA</sequence>
<evidence type="ECO:0000256" key="1">
    <source>
        <dbReference type="SAM" id="MobiDB-lite"/>
    </source>
</evidence>
<dbReference type="EMBL" id="GU176375">
    <property type="protein sequence ID" value="ACZ73624.1"/>
    <property type="molecule type" value="Genomic_DNA"/>
</dbReference>
<dbReference type="EMBL" id="GU176366">
    <property type="protein sequence ID" value="ACZ73613.1"/>
    <property type="molecule type" value="Genomic_DNA"/>
</dbReference>
<feature type="compositionally biased region" description="Polar residues" evidence="1">
    <location>
        <begin position="446"/>
        <end position="470"/>
    </location>
</feature>
<feature type="region of interest" description="Disordered" evidence="1">
    <location>
        <begin position="394"/>
        <end position="485"/>
    </location>
</feature>
<accession>D2K2S1</accession>
<organism evidence="2">
    <name type="scientific">Adineta vaga</name>
    <name type="common">Rotifer</name>
    <name type="synonym">Callidina vaga</name>
    <dbReference type="NCBI Taxonomy" id="104782"/>
    <lineage>
        <taxon>Eukaryota</taxon>
        <taxon>Metazoa</taxon>
        <taxon>Spiralia</taxon>
        <taxon>Gnathifera</taxon>
        <taxon>Rotifera</taxon>
        <taxon>Eurotatoria</taxon>
        <taxon>Bdelloidea</taxon>
        <taxon>Adinetida</taxon>
        <taxon>Adinetidae</taxon>
        <taxon>Adineta</taxon>
    </lineage>
</organism>
<feature type="compositionally biased region" description="Low complexity" evidence="1">
    <location>
        <begin position="34"/>
        <end position="44"/>
    </location>
</feature>
<dbReference type="AlphaFoldDB" id="D2K2S1"/>
<reference evidence="2" key="1">
    <citation type="journal article" date="2010" name="Mob. DNA">
        <title>A subtelomeric non-LTR retrotransposon Hebe in the bdelloid rotifer Adineta vaga is subject to inactivation by deletions but not 5' truncations.</title>
        <authorList>
            <person name="Gladyshev E.A."/>
            <person name="Arkhipova I.R."/>
        </authorList>
    </citation>
    <scope>NUCLEOTIDE SEQUENCE</scope>
</reference>